<evidence type="ECO:0000313" key="3">
    <source>
        <dbReference type="Proteomes" id="UP000004200"/>
    </source>
</evidence>
<protein>
    <submittedName>
        <fullName evidence="2">Uncharacterized protein</fullName>
    </submittedName>
</protein>
<dbReference type="EMBL" id="AFWT01000012">
    <property type="protein sequence ID" value="EGV31385.1"/>
    <property type="molecule type" value="Genomic_DNA"/>
</dbReference>
<sequence length="457" mass="49518">MTVRFVPHAAFRSCSAVARSGRLWLSLICLLPWLFGCSSLQTAANADRGDRADGSVQAPPEPNWRQTPDGSEARLKVGRSVAGMSLPDSFVYSLDPVALRKEVVEVCVKRGGERNFLRSLVADLYFSGVDPAAATEALLLGDCGKDAEILEEMAAQGGADSRDAIAQRAVSVLGMPARRQVERALAAGRERQVNLVEAEAGLDGGGLPAYGMFYFPSTGEGRRLDASVALNRLFEEAVPGYGIYTFVLVGKGFSQLTGVDAARYRELFRVIETYVATTPEELDVPSAESHAFLVPVDPRSDGPDLVDLISPELSDFMRGQLRRELRRDGQKTLAARLDTESGPFLVATLEPGLLPSSPRAPRLVADLSGVGPEYLYAVVDAYDRPIPIEFSGSAKSLALIRERLLRLPIKTDAKDDDKPTPGERWIIMLGHFAGAPDPLRAGRVACTLFHSIERHKA</sequence>
<feature type="region of interest" description="Disordered" evidence="1">
    <location>
        <begin position="48"/>
        <end position="71"/>
    </location>
</feature>
<evidence type="ECO:0000256" key="1">
    <source>
        <dbReference type="SAM" id="MobiDB-lite"/>
    </source>
</evidence>
<name>G2E144_9GAMM</name>
<dbReference type="Proteomes" id="UP000004200">
    <property type="component" value="Unassembled WGS sequence"/>
</dbReference>
<evidence type="ECO:0000313" key="2">
    <source>
        <dbReference type="EMBL" id="EGV31385.1"/>
    </source>
</evidence>
<dbReference type="eggNOG" id="ENOG502ZCMN">
    <property type="taxonomic scope" value="Bacteria"/>
</dbReference>
<dbReference type="STRING" id="765913.ThidrDRAFT_2007"/>
<gene>
    <name evidence="2" type="ORF">ThidrDRAFT_2007</name>
</gene>
<organism evidence="2 3">
    <name type="scientific">Thiorhodococcus drewsii AZ1</name>
    <dbReference type="NCBI Taxonomy" id="765913"/>
    <lineage>
        <taxon>Bacteria</taxon>
        <taxon>Pseudomonadati</taxon>
        <taxon>Pseudomonadota</taxon>
        <taxon>Gammaproteobacteria</taxon>
        <taxon>Chromatiales</taxon>
        <taxon>Chromatiaceae</taxon>
        <taxon>Thiorhodococcus</taxon>
    </lineage>
</organism>
<dbReference type="AlphaFoldDB" id="G2E144"/>
<comment type="caution">
    <text evidence="2">The sequence shown here is derived from an EMBL/GenBank/DDBJ whole genome shotgun (WGS) entry which is preliminary data.</text>
</comment>
<accession>G2E144</accession>
<reference evidence="2 3" key="1">
    <citation type="submission" date="2011-06" db="EMBL/GenBank/DDBJ databases">
        <title>The draft genome of Thiorhodococcus drewsii AZ1.</title>
        <authorList>
            <consortium name="US DOE Joint Genome Institute (JGI-PGF)"/>
            <person name="Lucas S."/>
            <person name="Han J."/>
            <person name="Lapidus A."/>
            <person name="Cheng J.-F."/>
            <person name="Goodwin L."/>
            <person name="Pitluck S."/>
            <person name="Peters L."/>
            <person name="Land M.L."/>
            <person name="Hauser L."/>
            <person name="Vogl K."/>
            <person name="Liu Z."/>
            <person name="Imhoff J."/>
            <person name="Thiel V."/>
            <person name="Frigaard N.-U."/>
            <person name="Bryant D.A."/>
            <person name="Woyke T.J."/>
        </authorList>
    </citation>
    <scope>NUCLEOTIDE SEQUENCE [LARGE SCALE GENOMIC DNA]</scope>
    <source>
        <strain evidence="2 3">AZ1</strain>
    </source>
</reference>
<keyword evidence="3" id="KW-1185">Reference proteome</keyword>
<proteinExistence type="predicted"/>